<evidence type="ECO:0000313" key="5">
    <source>
        <dbReference type="EMBL" id="HIQ68771.1"/>
    </source>
</evidence>
<dbReference type="PANTHER" id="PTHR46470">
    <property type="entry name" value="N-ACYLNEURAMINATE-9-PHOSPHATASE"/>
    <property type="match status" value="1"/>
</dbReference>
<keyword evidence="2" id="KW-0479">Metal-binding</keyword>
<organism evidence="5 6">
    <name type="scientific">Candidatus Avoscillospira stercorigallinarum</name>
    <dbReference type="NCBI Taxonomy" id="2840708"/>
    <lineage>
        <taxon>Bacteria</taxon>
        <taxon>Bacillati</taxon>
        <taxon>Bacillota</taxon>
        <taxon>Clostridia</taxon>
        <taxon>Eubacteriales</taxon>
        <taxon>Oscillospiraceae</taxon>
        <taxon>Oscillospiraceae incertae sedis</taxon>
        <taxon>Candidatus Avoscillospira</taxon>
    </lineage>
</organism>
<dbReference type="Proteomes" id="UP000886874">
    <property type="component" value="Unassembled WGS sequence"/>
</dbReference>
<dbReference type="InterPro" id="IPR023214">
    <property type="entry name" value="HAD_sf"/>
</dbReference>
<dbReference type="SUPFAM" id="SSF56784">
    <property type="entry name" value="HAD-like"/>
    <property type="match status" value="1"/>
</dbReference>
<gene>
    <name evidence="5" type="ORF">IAA67_00335</name>
</gene>
<reference evidence="5" key="1">
    <citation type="submission" date="2020-10" db="EMBL/GenBank/DDBJ databases">
        <authorList>
            <person name="Gilroy R."/>
        </authorList>
    </citation>
    <scope>NUCLEOTIDE SEQUENCE</scope>
    <source>
        <strain evidence="5">ChiSjej2B20-13462</strain>
    </source>
</reference>
<keyword evidence="3 5" id="KW-0378">Hydrolase</keyword>
<dbReference type="PANTHER" id="PTHR46470:SF2">
    <property type="entry name" value="GLYCERALDEHYDE 3-PHOSPHATE PHOSPHATASE"/>
    <property type="match status" value="1"/>
</dbReference>
<protein>
    <submittedName>
        <fullName evidence="5">HAD family hydrolase</fullName>
    </submittedName>
</protein>
<dbReference type="InterPro" id="IPR051400">
    <property type="entry name" value="HAD-like_hydrolase"/>
</dbReference>
<sequence length="243" mass="27131">MFRDVAAVCFDLYGTLIRIRTDEEDLTRLWKPLCYFYAYQGAAFDSPEALRTAYRQAVEAEEAAARRRSNRDLVEIRLETVFDSLFRRKGVSPPAALIQTVGQMFRACSTDWAEAYPGAAALLEDLRAAGKGVYLLSNAQRVFTQPELEMTGLLDRFDAIRISSDWGVKKPDPAYFRTLLDRLQLPPHQVLMVGNSARDDIAPARALGLRTCYLNTDAEPVCPACDLALEGADYAALRRALLG</sequence>
<comment type="cofactor">
    <cofactor evidence="1">
        <name>Mg(2+)</name>
        <dbReference type="ChEBI" id="CHEBI:18420"/>
    </cofactor>
</comment>
<dbReference type="PRINTS" id="PR00413">
    <property type="entry name" value="HADHALOGNASE"/>
</dbReference>
<dbReference type="EMBL" id="DVFN01000006">
    <property type="protein sequence ID" value="HIQ68771.1"/>
    <property type="molecule type" value="Genomic_DNA"/>
</dbReference>
<reference evidence="5" key="2">
    <citation type="journal article" date="2021" name="PeerJ">
        <title>Extensive microbial diversity within the chicken gut microbiome revealed by metagenomics and culture.</title>
        <authorList>
            <person name="Gilroy R."/>
            <person name="Ravi A."/>
            <person name="Getino M."/>
            <person name="Pursley I."/>
            <person name="Horton D.L."/>
            <person name="Alikhan N.F."/>
            <person name="Baker D."/>
            <person name="Gharbi K."/>
            <person name="Hall N."/>
            <person name="Watson M."/>
            <person name="Adriaenssens E.M."/>
            <person name="Foster-Nyarko E."/>
            <person name="Jarju S."/>
            <person name="Secka A."/>
            <person name="Antonio M."/>
            <person name="Oren A."/>
            <person name="Chaudhuri R.R."/>
            <person name="La Ragione R."/>
            <person name="Hildebrand F."/>
            <person name="Pallen M.J."/>
        </authorList>
    </citation>
    <scope>NUCLEOTIDE SEQUENCE</scope>
    <source>
        <strain evidence="5">ChiSjej2B20-13462</strain>
    </source>
</reference>
<dbReference type="SFLD" id="SFLDS00003">
    <property type="entry name" value="Haloacid_Dehalogenase"/>
    <property type="match status" value="1"/>
</dbReference>
<dbReference type="Pfam" id="PF00702">
    <property type="entry name" value="Hydrolase"/>
    <property type="match status" value="1"/>
</dbReference>
<evidence type="ECO:0000256" key="1">
    <source>
        <dbReference type="ARBA" id="ARBA00001946"/>
    </source>
</evidence>
<dbReference type="SFLD" id="SFLDG01129">
    <property type="entry name" value="C1.5:_HAD__Beta-PGM__Phosphata"/>
    <property type="match status" value="1"/>
</dbReference>
<evidence type="ECO:0000313" key="6">
    <source>
        <dbReference type="Proteomes" id="UP000886874"/>
    </source>
</evidence>
<dbReference type="GO" id="GO:0046872">
    <property type="term" value="F:metal ion binding"/>
    <property type="evidence" value="ECO:0007669"/>
    <property type="project" value="UniProtKB-KW"/>
</dbReference>
<dbReference type="NCBIfam" id="TIGR01549">
    <property type="entry name" value="HAD-SF-IA-v1"/>
    <property type="match status" value="1"/>
</dbReference>
<dbReference type="InterPro" id="IPR006439">
    <property type="entry name" value="HAD-SF_hydro_IA"/>
</dbReference>
<dbReference type="InterPro" id="IPR036412">
    <property type="entry name" value="HAD-like_sf"/>
</dbReference>
<evidence type="ECO:0000256" key="4">
    <source>
        <dbReference type="ARBA" id="ARBA00022842"/>
    </source>
</evidence>
<dbReference type="GO" id="GO:0016791">
    <property type="term" value="F:phosphatase activity"/>
    <property type="evidence" value="ECO:0007669"/>
    <property type="project" value="TreeGrafter"/>
</dbReference>
<evidence type="ECO:0000256" key="3">
    <source>
        <dbReference type="ARBA" id="ARBA00022801"/>
    </source>
</evidence>
<name>A0A9D0Z3W0_9FIRM</name>
<evidence type="ECO:0000256" key="2">
    <source>
        <dbReference type="ARBA" id="ARBA00022723"/>
    </source>
</evidence>
<comment type="caution">
    <text evidence="5">The sequence shown here is derived from an EMBL/GenBank/DDBJ whole genome shotgun (WGS) entry which is preliminary data.</text>
</comment>
<dbReference type="NCBIfam" id="TIGR01509">
    <property type="entry name" value="HAD-SF-IA-v3"/>
    <property type="match status" value="1"/>
</dbReference>
<dbReference type="GO" id="GO:0044281">
    <property type="term" value="P:small molecule metabolic process"/>
    <property type="evidence" value="ECO:0007669"/>
    <property type="project" value="UniProtKB-ARBA"/>
</dbReference>
<dbReference type="Gene3D" id="3.40.50.1000">
    <property type="entry name" value="HAD superfamily/HAD-like"/>
    <property type="match status" value="1"/>
</dbReference>
<keyword evidence="4" id="KW-0460">Magnesium</keyword>
<accession>A0A9D0Z3W0</accession>
<dbReference type="AlphaFoldDB" id="A0A9D0Z3W0"/>
<proteinExistence type="predicted"/>